<proteinExistence type="predicted"/>
<keyword evidence="2 3" id="KW-0378">Hydrolase</keyword>
<keyword evidence="2 3" id="KW-0645">Protease</keyword>
<accession>A0AA36GW01</accession>
<dbReference type="PANTHER" id="PTHR10127">
    <property type="entry name" value="DISCOIDIN, CUB, EGF, LAMININ , AND ZINC METALLOPROTEASE DOMAIN CONTAINING"/>
    <property type="match status" value="1"/>
</dbReference>
<dbReference type="Proteomes" id="UP001176961">
    <property type="component" value="Unassembled WGS sequence"/>
</dbReference>
<evidence type="ECO:0000313" key="6">
    <source>
        <dbReference type="Proteomes" id="UP001176961"/>
    </source>
</evidence>
<keyword evidence="6" id="KW-1185">Reference proteome</keyword>
<dbReference type="EC" id="3.4.24.-" evidence="3"/>
<evidence type="ECO:0000259" key="4">
    <source>
        <dbReference type="PROSITE" id="PS51864"/>
    </source>
</evidence>
<sequence>VDRIILIHTIKLHGIKFFVLSTIFVFETSPEPINLVELQKTRNVVKDALSKNSSLRSHRARRYIDASEYMEDTYHEIYDSKWTVYPDGRGNYIIPFTISANYGKSERKMILETMRELEKNICIRFRERRRQKDYIYLRSGEGCASTVGYKEGKTEVSLEKDGCIDQPSIFHELLHVIGADHEHQRLDRDRYIKVHWENLKPNEEQNFIKEAQVPEDLIYDYESIMHYEEDAFAKEGTITIKTLDPHFQHIIGKAKEPSVLDYAKICVYYDCVECMGLYDWYYKDVQHAR</sequence>
<dbReference type="GO" id="GO:0008270">
    <property type="term" value="F:zinc ion binding"/>
    <property type="evidence" value="ECO:0007669"/>
    <property type="project" value="UniProtKB-UniRule"/>
</dbReference>
<keyword evidence="1" id="KW-1015">Disulfide bond</keyword>
<gene>
    <name evidence="5" type="ORF">CYNAS_LOCUS11173</name>
</gene>
<feature type="binding site" evidence="2">
    <location>
        <position position="171"/>
    </location>
    <ligand>
        <name>Zn(2+)</name>
        <dbReference type="ChEBI" id="CHEBI:29105"/>
        <note>catalytic</note>
    </ligand>
</feature>
<dbReference type="PRINTS" id="PR00480">
    <property type="entry name" value="ASTACIN"/>
</dbReference>
<reference evidence="5" key="1">
    <citation type="submission" date="2023-07" db="EMBL/GenBank/DDBJ databases">
        <authorList>
            <consortium name="CYATHOMIX"/>
        </authorList>
    </citation>
    <scope>NUCLEOTIDE SEQUENCE</scope>
    <source>
        <strain evidence="5">N/A</strain>
    </source>
</reference>
<comment type="caution">
    <text evidence="5">The sequence shown here is derived from an EMBL/GenBank/DDBJ whole genome shotgun (WGS) entry which is preliminary data.</text>
</comment>
<dbReference type="GO" id="GO:0006508">
    <property type="term" value="P:proteolysis"/>
    <property type="evidence" value="ECO:0007669"/>
    <property type="project" value="UniProtKB-KW"/>
</dbReference>
<evidence type="ECO:0000256" key="3">
    <source>
        <dbReference type="RuleBase" id="RU361183"/>
    </source>
</evidence>
<dbReference type="GO" id="GO:0004222">
    <property type="term" value="F:metalloendopeptidase activity"/>
    <property type="evidence" value="ECO:0007669"/>
    <property type="project" value="UniProtKB-UniRule"/>
</dbReference>
<dbReference type="InterPro" id="IPR034035">
    <property type="entry name" value="Astacin-like_dom"/>
</dbReference>
<dbReference type="EMBL" id="CATQJL010000223">
    <property type="protein sequence ID" value="CAJ0599190.1"/>
    <property type="molecule type" value="Genomic_DNA"/>
</dbReference>
<dbReference type="SMART" id="SM00235">
    <property type="entry name" value="ZnMc"/>
    <property type="match status" value="1"/>
</dbReference>
<feature type="domain" description="Peptidase M12A" evidence="4">
    <location>
        <begin position="75"/>
        <end position="272"/>
    </location>
</feature>
<organism evidence="5 6">
    <name type="scientific">Cylicocyclus nassatus</name>
    <name type="common">Nematode worm</name>
    <dbReference type="NCBI Taxonomy" id="53992"/>
    <lineage>
        <taxon>Eukaryota</taxon>
        <taxon>Metazoa</taxon>
        <taxon>Ecdysozoa</taxon>
        <taxon>Nematoda</taxon>
        <taxon>Chromadorea</taxon>
        <taxon>Rhabditida</taxon>
        <taxon>Rhabditina</taxon>
        <taxon>Rhabditomorpha</taxon>
        <taxon>Strongyloidea</taxon>
        <taxon>Strongylidae</taxon>
        <taxon>Cylicocyclus</taxon>
    </lineage>
</organism>
<keyword evidence="2 3" id="KW-0479">Metal-binding</keyword>
<name>A0AA36GW01_CYLNA</name>
<dbReference type="InterPro" id="IPR024079">
    <property type="entry name" value="MetalloPept_cat_dom_sf"/>
</dbReference>
<keyword evidence="2 3" id="KW-0482">Metalloprotease</keyword>
<protein>
    <recommendedName>
        <fullName evidence="3">Metalloendopeptidase</fullName>
        <ecNumber evidence="3">3.4.24.-</ecNumber>
    </recommendedName>
</protein>
<dbReference type="PROSITE" id="PS51864">
    <property type="entry name" value="ASTACIN"/>
    <property type="match status" value="1"/>
</dbReference>
<evidence type="ECO:0000256" key="1">
    <source>
        <dbReference type="ARBA" id="ARBA00023157"/>
    </source>
</evidence>
<dbReference type="Gene3D" id="3.40.390.10">
    <property type="entry name" value="Collagenase (Catalytic Domain)"/>
    <property type="match status" value="1"/>
</dbReference>
<keyword evidence="2 3" id="KW-0862">Zinc</keyword>
<dbReference type="InterPro" id="IPR006026">
    <property type="entry name" value="Peptidase_Metallo"/>
</dbReference>
<dbReference type="SUPFAM" id="SSF55486">
    <property type="entry name" value="Metalloproteases ('zincins'), catalytic domain"/>
    <property type="match status" value="1"/>
</dbReference>
<feature type="binding site" evidence="2">
    <location>
        <position position="181"/>
    </location>
    <ligand>
        <name>Zn(2+)</name>
        <dbReference type="ChEBI" id="CHEBI:29105"/>
        <note>catalytic</note>
    </ligand>
</feature>
<comment type="cofactor">
    <cofactor evidence="2 3">
        <name>Zn(2+)</name>
        <dbReference type="ChEBI" id="CHEBI:29105"/>
    </cofactor>
    <text evidence="2 3">Binds 1 zinc ion per subunit.</text>
</comment>
<dbReference type="AlphaFoldDB" id="A0AA36GW01"/>
<evidence type="ECO:0000313" key="5">
    <source>
        <dbReference type="EMBL" id="CAJ0599190.1"/>
    </source>
</evidence>
<evidence type="ECO:0000256" key="2">
    <source>
        <dbReference type="PROSITE-ProRule" id="PRU01211"/>
    </source>
</evidence>
<comment type="caution">
    <text evidence="2">Lacks conserved residue(s) required for the propagation of feature annotation.</text>
</comment>
<feature type="binding site" evidence="2">
    <location>
        <position position="175"/>
    </location>
    <ligand>
        <name>Zn(2+)</name>
        <dbReference type="ChEBI" id="CHEBI:29105"/>
        <note>catalytic</note>
    </ligand>
</feature>
<dbReference type="InterPro" id="IPR001506">
    <property type="entry name" value="Peptidase_M12A"/>
</dbReference>
<feature type="non-terminal residue" evidence="5">
    <location>
        <position position="289"/>
    </location>
</feature>
<dbReference type="Pfam" id="PF01400">
    <property type="entry name" value="Astacin"/>
    <property type="match status" value="1"/>
</dbReference>
<dbReference type="PANTHER" id="PTHR10127:SF880">
    <property type="entry name" value="ZINC METALLOPROTEINASE NAS-5"/>
    <property type="match status" value="1"/>
</dbReference>
<feature type="active site" evidence="2">
    <location>
        <position position="172"/>
    </location>
</feature>
<dbReference type="CDD" id="cd04280">
    <property type="entry name" value="ZnMc_astacin_like"/>
    <property type="match status" value="1"/>
</dbReference>